<protein>
    <recommendedName>
        <fullName evidence="4">SH3 domain-containing protein</fullName>
    </recommendedName>
</protein>
<keyword evidence="6" id="KW-1185">Reference proteome</keyword>
<feature type="domain" description="SH3" evidence="4">
    <location>
        <begin position="151"/>
        <end position="213"/>
    </location>
</feature>
<dbReference type="InterPro" id="IPR036028">
    <property type="entry name" value="SH3-like_dom_sf"/>
</dbReference>
<gene>
    <name evidence="5" type="ORF">NLS_LOCUS4397</name>
</gene>
<organism evidence="5 6">
    <name type="scientific">Litomosoides sigmodontis</name>
    <name type="common">Filarial nematode worm</name>
    <dbReference type="NCBI Taxonomy" id="42156"/>
    <lineage>
        <taxon>Eukaryota</taxon>
        <taxon>Metazoa</taxon>
        <taxon>Ecdysozoa</taxon>
        <taxon>Nematoda</taxon>
        <taxon>Chromadorea</taxon>
        <taxon>Rhabditida</taxon>
        <taxon>Spirurina</taxon>
        <taxon>Spiruromorpha</taxon>
        <taxon>Filarioidea</taxon>
        <taxon>Onchocercidae</taxon>
        <taxon>Litomosoides</taxon>
    </lineage>
</organism>
<name>A0A3P6UP36_LITSI</name>
<evidence type="ECO:0000256" key="3">
    <source>
        <dbReference type="SAM" id="MobiDB-lite"/>
    </source>
</evidence>
<dbReference type="InterPro" id="IPR001452">
    <property type="entry name" value="SH3_domain"/>
</dbReference>
<evidence type="ECO:0000256" key="1">
    <source>
        <dbReference type="ARBA" id="ARBA00022443"/>
    </source>
</evidence>
<reference evidence="5 6" key="1">
    <citation type="submission" date="2018-08" db="EMBL/GenBank/DDBJ databases">
        <authorList>
            <person name="Laetsch R D."/>
            <person name="Stevens L."/>
            <person name="Kumar S."/>
            <person name="Blaxter L. M."/>
        </authorList>
    </citation>
    <scope>NUCLEOTIDE SEQUENCE [LARGE SCALE GENOMIC DNA]</scope>
</reference>
<dbReference type="SMART" id="SM00326">
    <property type="entry name" value="SH3"/>
    <property type="match status" value="2"/>
</dbReference>
<feature type="domain" description="SH3" evidence="4">
    <location>
        <begin position="1"/>
        <end position="62"/>
    </location>
</feature>
<dbReference type="InterPro" id="IPR050384">
    <property type="entry name" value="Endophilin_SH3RF"/>
</dbReference>
<evidence type="ECO:0000259" key="4">
    <source>
        <dbReference type="PROSITE" id="PS50002"/>
    </source>
</evidence>
<dbReference type="GO" id="GO:0016477">
    <property type="term" value="P:cell migration"/>
    <property type="evidence" value="ECO:0007669"/>
    <property type="project" value="TreeGrafter"/>
</dbReference>
<accession>A0A3P6UP36</accession>
<dbReference type="OrthoDB" id="10255964at2759"/>
<dbReference type="SUPFAM" id="SSF50044">
    <property type="entry name" value="SH3-domain"/>
    <property type="match status" value="2"/>
</dbReference>
<dbReference type="Pfam" id="PF14604">
    <property type="entry name" value="SH3_9"/>
    <property type="match status" value="2"/>
</dbReference>
<keyword evidence="1 2" id="KW-0728">SH3 domain</keyword>
<evidence type="ECO:0000313" key="6">
    <source>
        <dbReference type="Proteomes" id="UP000277928"/>
    </source>
</evidence>
<dbReference type="PANTHER" id="PTHR14167:SF92">
    <property type="entry name" value="CIN85 AND CD2AP RELATED, ISOFORM J"/>
    <property type="match status" value="1"/>
</dbReference>
<dbReference type="GO" id="GO:0007015">
    <property type="term" value="P:actin filament organization"/>
    <property type="evidence" value="ECO:0007669"/>
    <property type="project" value="TreeGrafter"/>
</dbReference>
<feature type="region of interest" description="Disordered" evidence="3">
    <location>
        <begin position="216"/>
        <end position="249"/>
    </location>
</feature>
<sequence length="449" mass="49129">MTTRSATVRYSYKAAHEDELDLEVDDVIDVLEEAETGWMKGKLRNTGRVGLFPTNFVHFFDKTAGNSDAPKSNNVKNFSDTVASVVCGFLDQVLLSSLCLSGLSLSLVILANVNGDLSPQIPTSRLSVISQSSEDRVNYNVSDATILGRKEANARARVLFTYSPKHDDELPLREVGQIVGIVSKSSEDPGWLVAEVDGRQGLIPDNFVEILKSAGSTSTTNSDTHKMSLPPNVPAKPISKPVTLSSGTSRRATTSSVFAQMHCSLADAFTKPPKQFAARIVKAEESTTDEGQTGDRLSHITTTRPKQPNKRPPSTIFRTKSNEGSPDDGALVAESGKISPTASSTSSISSSYTQQPLLIAPSMKSIKVQQTLSPRNSSNDVGEEFVPRSEYNRLVQQFEDLLTTMNKFRLEMSQKMSILEAKITKHFYLTKFGKALRRDPEFSLCDLKL</sequence>
<feature type="compositionally biased region" description="Low complexity" evidence="3">
    <location>
        <begin position="335"/>
        <end position="350"/>
    </location>
</feature>
<feature type="region of interest" description="Disordered" evidence="3">
    <location>
        <begin position="283"/>
        <end position="350"/>
    </location>
</feature>
<dbReference type="PANTHER" id="PTHR14167">
    <property type="entry name" value="SH3 DOMAIN-CONTAINING"/>
    <property type="match status" value="1"/>
</dbReference>
<dbReference type="STRING" id="42156.A0A3P6UP36"/>
<evidence type="ECO:0000313" key="5">
    <source>
        <dbReference type="EMBL" id="VDK79191.1"/>
    </source>
</evidence>
<dbReference type="AlphaFoldDB" id="A0A3P6UP36"/>
<evidence type="ECO:0000256" key="2">
    <source>
        <dbReference type="PROSITE-ProRule" id="PRU00192"/>
    </source>
</evidence>
<dbReference type="OMA" id="YKAAHED"/>
<dbReference type="PROSITE" id="PS50002">
    <property type="entry name" value="SH3"/>
    <property type="match status" value="2"/>
</dbReference>
<proteinExistence type="predicted"/>
<dbReference type="Proteomes" id="UP000277928">
    <property type="component" value="Unassembled WGS sequence"/>
</dbReference>
<dbReference type="EMBL" id="UYRX01000281">
    <property type="protein sequence ID" value="VDK79191.1"/>
    <property type="molecule type" value="Genomic_DNA"/>
</dbReference>
<dbReference type="Gene3D" id="2.30.30.40">
    <property type="entry name" value="SH3 Domains"/>
    <property type="match status" value="2"/>
</dbReference>